<feature type="region of interest" description="Disordered" evidence="1">
    <location>
        <begin position="50"/>
        <end position="85"/>
    </location>
</feature>
<gene>
    <name evidence="2" type="ORF">M9458_032707</name>
</gene>
<feature type="compositionally biased region" description="Basic and acidic residues" evidence="1">
    <location>
        <begin position="52"/>
        <end position="68"/>
    </location>
</feature>
<reference evidence="2 3" key="1">
    <citation type="submission" date="2024-05" db="EMBL/GenBank/DDBJ databases">
        <title>Genome sequencing and assembly of Indian major carp, Cirrhinus mrigala (Hamilton, 1822).</title>
        <authorList>
            <person name="Mohindra V."/>
            <person name="Chowdhury L.M."/>
            <person name="Lal K."/>
            <person name="Jena J.K."/>
        </authorList>
    </citation>
    <scope>NUCLEOTIDE SEQUENCE [LARGE SCALE GENOMIC DNA]</scope>
    <source>
        <strain evidence="2">CM1030</strain>
        <tissue evidence="2">Blood</tissue>
    </source>
</reference>
<dbReference type="Proteomes" id="UP001529510">
    <property type="component" value="Unassembled WGS sequence"/>
</dbReference>
<keyword evidence="3" id="KW-1185">Reference proteome</keyword>
<dbReference type="AlphaFoldDB" id="A0ABD0PHW8"/>
<evidence type="ECO:0000313" key="3">
    <source>
        <dbReference type="Proteomes" id="UP001529510"/>
    </source>
</evidence>
<evidence type="ECO:0000313" key="2">
    <source>
        <dbReference type="EMBL" id="KAL0172396.1"/>
    </source>
</evidence>
<comment type="caution">
    <text evidence="2">The sequence shown here is derived from an EMBL/GenBank/DDBJ whole genome shotgun (WGS) entry which is preliminary data.</text>
</comment>
<protein>
    <submittedName>
        <fullName evidence="2">Uncharacterized protein</fullName>
    </submittedName>
</protein>
<name>A0ABD0PHW8_CIRMR</name>
<feature type="non-terminal residue" evidence="2">
    <location>
        <position position="1"/>
    </location>
</feature>
<feature type="non-terminal residue" evidence="2">
    <location>
        <position position="121"/>
    </location>
</feature>
<evidence type="ECO:0000256" key="1">
    <source>
        <dbReference type="SAM" id="MobiDB-lite"/>
    </source>
</evidence>
<organism evidence="2 3">
    <name type="scientific">Cirrhinus mrigala</name>
    <name type="common">Mrigala</name>
    <dbReference type="NCBI Taxonomy" id="683832"/>
    <lineage>
        <taxon>Eukaryota</taxon>
        <taxon>Metazoa</taxon>
        <taxon>Chordata</taxon>
        <taxon>Craniata</taxon>
        <taxon>Vertebrata</taxon>
        <taxon>Euteleostomi</taxon>
        <taxon>Actinopterygii</taxon>
        <taxon>Neopterygii</taxon>
        <taxon>Teleostei</taxon>
        <taxon>Ostariophysi</taxon>
        <taxon>Cypriniformes</taxon>
        <taxon>Cyprinidae</taxon>
        <taxon>Labeoninae</taxon>
        <taxon>Labeonini</taxon>
        <taxon>Cirrhinus</taxon>
    </lineage>
</organism>
<proteinExistence type="predicted"/>
<accession>A0ABD0PHW8</accession>
<dbReference type="EMBL" id="JAMKFB020000016">
    <property type="protein sequence ID" value="KAL0172396.1"/>
    <property type="molecule type" value="Genomic_DNA"/>
</dbReference>
<sequence>DPVLSADMDTCSEALAQLDDVIMHTFQQCVYHLTKTLYSLLPALLDTNPFSSEEKKKGKAGAKDRAGNEGEGDEEEDGSTLPPTVAGLVEVSLPLSTANLPNIWLPLLLHKHVSSQHTLGE</sequence>